<gene>
    <name evidence="1" type="ORF">CMC5_025730</name>
</gene>
<evidence type="ECO:0000313" key="2">
    <source>
        <dbReference type="Proteomes" id="UP000067626"/>
    </source>
</evidence>
<dbReference type="AlphaFoldDB" id="A0A0K1ECK1"/>
<evidence type="ECO:0000313" key="1">
    <source>
        <dbReference type="EMBL" id="AKT38427.1"/>
    </source>
</evidence>
<reference evidence="1 2" key="1">
    <citation type="submission" date="2015-07" db="EMBL/GenBank/DDBJ databases">
        <title>Genome analysis of myxobacterium Chondromyces crocatus Cm c5 reveals a high potential for natural compound synthesis and the genetic basis for the loss of fruiting body formation.</title>
        <authorList>
            <person name="Zaburannyi N."/>
            <person name="Bunk B."/>
            <person name="Maier J."/>
            <person name="Overmann J."/>
            <person name="Mueller R."/>
        </authorList>
    </citation>
    <scope>NUCLEOTIDE SEQUENCE [LARGE SCALE GENOMIC DNA]</scope>
    <source>
        <strain evidence="1 2">Cm c5</strain>
    </source>
</reference>
<dbReference type="STRING" id="52.CMC5_025730"/>
<name>A0A0K1ECK1_CHOCO</name>
<dbReference type="Proteomes" id="UP000067626">
    <property type="component" value="Chromosome"/>
</dbReference>
<protein>
    <submittedName>
        <fullName evidence="1">Uncharacterized protein</fullName>
    </submittedName>
</protein>
<dbReference type="KEGG" id="ccro:CMC5_025730"/>
<dbReference type="EMBL" id="CP012159">
    <property type="protein sequence ID" value="AKT38427.1"/>
    <property type="molecule type" value="Genomic_DNA"/>
</dbReference>
<keyword evidence="2" id="KW-1185">Reference proteome</keyword>
<sequence length="80" mass="9105">MWLHDAEAARLPSGRQLTWLWFIEPNARALEVHHLGPRKRWEVEMVVQDVTTVCAPPFDAVELDLTALWEGLADEEAGRG</sequence>
<accession>A0A0K1ECK1</accession>
<proteinExistence type="predicted"/>
<organism evidence="1 2">
    <name type="scientific">Chondromyces crocatus</name>
    <dbReference type="NCBI Taxonomy" id="52"/>
    <lineage>
        <taxon>Bacteria</taxon>
        <taxon>Pseudomonadati</taxon>
        <taxon>Myxococcota</taxon>
        <taxon>Polyangia</taxon>
        <taxon>Polyangiales</taxon>
        <taxon>Polyangiaceae</taxon>
        <taxon>Chondromyces</taxon>
    </lineage>
</organism>